<comment type="caution">
    <text evidence="7">Lacks conserved residue(s) required for the propagation of feature annotation.</text>
</comment>
<reference evidence="9 10" key="1">
    <citation type="journal article" date="2003" name="Int. J. Syst. Evol. Microbiol.">
        <title>Towards a standardized format for the description of a novel species (of an established genus): Ochrobactrum gallinifaecis sp. nov.</title>
        <authorList>
            <person name="Kampfer P."/>
            <person name="Buczolits S."/>
            <person name="Albrecht A."/>
            <person name="Busse H.J."/>
            <person name="Stackebrandt E."/>
        </authorList>
    </citation>
    <scope>NUCLEOTIDE SEQUENCE [LARGE SCALE GENOMIC DNA]</scope>
    <source>
        <strain evidence="9 10">ISO 196</strain>
    </source>
</reference>
<comment type="subcellular location">
    <subcellularLocation>
        <location evidence="1 7">Cell inner membrane</location>
        <topology evidence="1 7">Multi-pass membrane protein</topology>
    </subcellularLocation>
</comment>
<proteinExistence type="inferred from homology"/>
<feature type="transmembrane region" description="Helical" evidence="7">
    <location>
        <begin position="212"/>
        <end position="233"/>
    </location>
</feature>
<evidence type="ECO:0000313" key="9">
    <source>
        <dbReference type="EMBL" id="TPF74109.1"/>
    </source>
</evidence>
<comment type="subunit">
    <text evidence="7">The complex comprises the extracytoplasmic solute receptor protein and the two transmembrane proteins.</text>
</comment>
<evidence type="ECO:0000256" key="7">
    <source>
        <dbReference type="RuleBase" id="RU369079"/>
    </source>
</evidence>
<dbReference type="GO" id="GO:0005886">
    <property type="term" value="C:plasma membrane"/>
    <property type="evidence" value="ECO:0007669"/>
    <property type="project" value="UniProtKB-SubCell"/>
</dbReference>
<name>A0A502BKC0_9HYPH</name>
<comment type="caution">
    <text evidence="9">The sequence shown here is derived from an EMBL/GenBank/DDBJ whole genome shotgun (WGS) entry which is preliminary data.</text>
</comment>
<keyword evidence="5 7" id="KW-1133">Transmembrane helix</keyword>
<dbReference type="RefSeq" id="WP_140906161.1">
    <property type="nucleotide sequence ID" value="NZ_JBHTMD010000044.1"/>
</dbReference>
<sequence length="425" mass="44514">MGLTLLLGTFVLGLAIGLPVAVTLGLSSMAYLLFADIPLVVIPQKMYAGMDSFVLLCIPGFILAGNLMNSGGITERIIRFANALVGWMRGGLAQANIAASMLFGGISGTAVADVASVGGMMIPGMKKVGYPADFSAAVTAASSTVGPMIPPSVPMIIVGSLSGLSVGKLFLAGAMPGLLMGFAMMVTTYFIAKKKSFPREDWKGIKELLTSFTGAIWAIAMTALIVGGLLIGVTTPTETAVVACLYAALVGLFIYRELPVSRIPKIIIDSAISSAGILVLVGTANVFGWILVAERIPQTLANAVLSITDNKFLVILLINILLLFVGMFMETIAALIILFVPLQALALAVGIDPIHFACFAVLNLMIGLTTPPVGVCLFVASNIARLPLSPVIKAIIPYIITNIIVLLMVSYFPPLATWLPNTLMP</sequence>
<dbReference type="OrthoDB" id="9790209at2"/>
<comment type="similarity">
    <text evidence="7">Belongs to the TRAP transporter large permease family.</text>
</comment>
<keyword evidence="3 7" id="KW-0997">Cell inner membrane</keyword>
<feature type="transmembrane region" description="Helical" evidence="7">
    <location>
        <begin position="395"/>
        <end position="419"/>
    </location>
</feature>
<feature type="transmembrane region" description="Helical" evidence="7">
    <location>
        <begin position="6"/>
        <end position="34"/>
    </location>
</feature>
<feature type="transmembrane region" description="Helical" evidence="7">
    <location>
        <begin position="239"/>
        <end position="255"/>
    </location>
</feature>
<organism evidence="9 10">
    <name type="scientific">Brucella gallinifaecis</name>
    <dbReference type="NCBI Taxonomy" id="215590"/>
    <lineage>
        <taxon>Bacteria</taxon>
        <taxon>Pseudomonadati</taxon>
        <taxon>Pseudomonadota</taxon>
        <taxon>Alphaproteobacteria</taxon>
        <taxon>Hyphomicrobiales</taxon>
        <taxon>Brucellaceae</taxon>
        <taxon>Brucella/Ochrobactrum group</taxon>
        <taxon>Brucella</taxon>
    </lineage>
</organism>
<keyword evidence="2" id="KW-1003">Cell membrane</keyword>
<dbReference type="PANTHER" id="PTHR33362:SF3">
    <property type="entry name" value="SIALIC ACID TRAP TRANSPORTER PERMEASE PROTEIN SIAT"/>
    <property type="match status" value="1"/>
</dbReference>
<gene>
    <name evidence="9" type="ORF">FHY56_16050</name>
</gene>
<evidence type="ECO:0000256" key="2">
    <source>
        <dbReference type="ARBA" id="ARBA00022475"/>
    </source>
</evidence>
<feature type="domain" description="TRAP C4-dicarboxylate transport system permease DctM subunit" evidence="8">
    <location>
        <begin position="7"/>
        <end position="414"/>
    </location>
</feature>
<dbReference type="GO" id="GO:0022857">
    <property type="term" value="F:transmembrane transporter activity"/>
    <property type="evidence" value="ECO:0007669"/>
    <property type="project" value="UniProtKB-UniRule"/>
</dbReference>
<dbReference type="NCBIfam" id="TIGR00786">
    <property type="entry name" value="dctM"/>
    <property type="match status" value="1"/>
</dbReference>
<dbReference type="InterPro" id="IPR010656">
    <property type="entry name" value="DctM"/>
</dbReference>
<evidence type="ECO:0000256" key="3">
    <source>
        <dbReference type="ARBA" id="ARBA00022519"/>
    </source>
</evidence>
<feature type="transmembrane region" description="Helical" evidence="7">
    <location>
        <begin position="267"/>
        <end position="292"/>
    </location>
</feature>
<evidence type="ECO:0000259" key="8">
    <source>
        <dbReference type="Pfam" id="PF06808"/>
    </source>
</evidence>
<dbReference type="AlphaFoldDB" id="A0A502BKC0"/>
<keyword evidence="4 7" id="KW-0812">Transmembrane</keyword>
<dbReference type="EMBL" id="VEWJ01000016">
    <property type="protein sequence ID" value="TPF74109.1"/>
    <property type="molecule type" value="Genomic_DNA"/>
</dbReference>
<evidence type="ECO:0000256" key="6">
    <source>
        <dbReference type="ARBA" id="ARBA00023136"/>
    </source>
</evidence>
<keyword evidence="6 7" id="KW-0472">Membrane</keyword>
<evidence type="ECO:0000256" key="4">
    <source>
        <dbReference type="ARBA" id="ARBA00022692"/>
    </source>
</evidence>
<dbReference type="Proteomes" id="UP000315388">
    <property type="component" value="Unassembled WGS sequence"/>
</dbReference>
<dbReference type="PIRSF" id="PIRSF006066">
    <property type="entry name" value="HI0050"/>
    <property type="match status" value="1"/>
</dbReference>
<feature type="transmembrane region" description="Helical" evidence="7">
    <location>
        <begin position="97"/>
        <end position="122"/>
    </location>
</feature>
<evidence type="ECO:0000256" key="5">
    <source>
        <dbReference type="ARBA" id="ARBA00022989"/>
    </source>
</evidence>
<dbReference type="PANTHER" id="PTHR33362">
    <property type="entry name" value="SIALIC ACID TRAP TRANSPORTER PERMEASE PROTEIN SIAT-RELATED"/>
    <property type="match status" value="1"/>
</dbReference>
<evidence type="ECO:0000256" key="1">
    <source>
        <dbReference type="ARBA" id="ARBA00004429"/>
    </source>
</evidence>
<feature type="transmembrane region" description="Helical" evidence="7">
    <location>
        <begin position="354"/>
        <end position="383"/>
    </location>
</feature>
<comment type="function">
    <text evidence="7">Part of the tripartite ATP-independent periplasmic (TRAP) transport system.</text>
</comment>
<dbReference type="InterPro" id="IPR004681">
    <property type="entry name" value="TRAP_DctM"/>
</dbReference>
<keyword evidence="7" id="KW-0813">Transport</keyword>
<dbReference type="Pfam" id="PF06808">
    <property type="entry name" value="DctM"/>
    <property type="match status" value="1"/>
</dbReference>
<protein>
    <recommendedName>
        <fullName evidence="7">TRAP transporter large permease protein</fullName>
    </recommendedName>
</protein>
<feature type="transmembrane region" description="Helical" evidence="7">
    <location>
        <begin position="312"/>
        <end position="342"/>
    </location>
</feature>
<keyword evidence="10" id="KW-1185">Reference proteome</keyword>
<accession>A0A502BKC0</accession>
<evidence type="ECO:0000313" key="10">
    <source>
        <dbReference type="Proteomes" id="UP000315388"/>
    </source>
</evidence>
<feature type="transmembrane region" description="Helical" evidence="7">
    <location>
        <begin position="169"/>
        <end position="192"/>
    </location>
</feature>
<feature type="transmembrane region" description="Helical" evidence="7">
    <location>
        <begin position="46"/>
        <end position="64"/>
    </location>
</feature>